<evidence type="ECO:0000313" key="3">
    <source>
        <dbReference type="Proteomes" id="UP001152622"/>
    </source>
</evidence>
<evidence type="ECO:0000313" key="2">
    <source>
        <dbReference type="EMBL" id="KAJ8339546.1"/>
    </source>
</evidence>
<feature type="region of interest" description="Disordered" evidence="1">
    <location>
        <begin position="49"/>
        <end position="152"/>
    </location>
</feature>
<sequence length="152" mass="16584">MANLKAGPGGRVGDRQKGFGRGYEEYQYSDWPSCSAGLRLVDSLVGCVGSREAEGKPGPAGERGERERERGVRGRARTRRRPRRWRLFRRGSVRPSPISRAVHGKPQPPGVRGYDPGEHGDRGSTPRASAAPACDREGSAEFKAGTKTERGR</sequence>
<gene>
    <name evidence="2" type="ORF">SKAU_G00363320</name>
</gene>
<reference evidence="2" key="1">
    <citation type="journal article" date="2023" name="Science">
        <title>Genome structures resolve the early diversification of teleost fishes.</title>
        <authorList>
            <person name="Parey E."/>
            <person name="Louis A."/>
            <person name="Montfort J."/>
            <person name="Bouchez O."/>
            <person name="Roques C."/>
            <person name="Iampietro C."/>
            <person name="Lluch J."/>
            <person name="Castinel A."/>
            <person name="Donnadieu C."/>
            <person name="Desvignes T."/>
            <person name="Floi Bucao C."/>
            <person name="Jouanno E."/>
            <person name="Wen M."/>
            <person name="Mejri S."/>
            <person name="Dirks R."/>
            <person name="Jansen H."/>
            <person name="Henkel C."/>
            <person name="Chen W.J."/>
            <person name="Zahm M."/>
            <person name="Cabau C."/>
            <person name="Klopp C."/>
            <person name="Thompson A.W."/>
            <person name="Robinson-Rechavi M."/>
            <person name="Braasch I."/>
            <person name="Lecointre G."/>
            <person name="Bobe J."/>
            <person name="Postlethwait J.H."/>
            <person name="Berthelot C."/>
            <person name="Roest Crollius H."/>
            <person name="Guiguen Y."/>
        </authorList>
    </citation>
    <scope>NUCLEOTIDE SEQUENCE</scope>
    <source>
        <strain evidence="2">WJC10195</strain>
    </source>
</reference>
<comment type="caution">
    <text evidence="2">The sequence shown here is derived from an EMBL/GenBank/DDBJ whole genome shotgun (WGS) entry which is preliminary data.</text>
</comment>
<dbReference type="Proteomes" id="UP001152622">
    <property type="component" value="Chromosome 17"/>
</dbReference>
<name>A0A9Q1EIN2_SYNKA</name>
<feature type="compositionally biased region" description="Basic and acidic residues" evidence="1">
    <location>
        <begin position="62"/>
        <end position="72"/>
    </location>
</feature>
<dbReference type="EMBL" id="JAINUF010000017">
    <property type="protein sequence ID" value="KAJ8339546.1"/>
    <property type="molecule type" value="Genomic_DNA"/>
</dbReference>
<organism evidence="2 3">
    <name type="scientific">Synaphobranchus kaupii</name>
    <name type="common">Kaup's arrowtooth eel</name>
    <dbReference type="NCBI Taxonomy" id="118154"/>
    <lineage>
        <taxon>Eukaryota</taxon>
        <taxon>Metazoa</taxon>
        <taxon>Chordata</taxon>
        <taxon>Craniata</taxon>
        <taxon>Vertebrata</taxon>
        <taxon>Euteleostomi</taxon>
        <taxon>Actinopterygii</taxon>
        <taxon>Neopterygii</taxon>
        <taxon>Teleostei</taxon>
        <taxon>Anguilliformes</taxon>
        <taxon>Synaphobranchidae</taxon>
        <taxon>Synaphobranchus</taxon>
    </lineage>
</organism>
<proteinExistence type="predicted"/>
<evidence type="ECO:0000256" key="1">
    <source>
        <dbReference type="SAM" id="MobiDB-lite"/>
    </source>
</evidence>
<protein>
    <submittedName>
        <fullName evidence="2">Uncharacterized protein</fullName>
    </submittedName>
</protein>
<feature type="compositionally biased region" description="Basic and acidic residues" evidence="1">
    <location>
        <begin position="134"/>
        <end position="152"/>
    </location>
</feature>
<keyword evidence="3" id="KW-1185">Reference proteome</keyword>
<feature type="compositionally biased region" description="Basic and acidic residues" evidence="1">
    <location>
        <begin position="115"/>
        <end position="124"/>
    </location>
</feature>
<feature type="compositionally biased region" description="Basic residues" evidence="1">
    <location>
        <begin position="73"/>
        <end position="92"/>
    </location>
</feature>
<dbReference type="AlphaFoldDB" id="A0A9Q1EIN2"/>
<accession>A0A9Q1EIN2</accession>